<evidence type="ECO:0000256" key="2">
    <source>
        <dbReference type="ARBA" id="ARBA00023015"/>
    </source>
</evidence>
<dbReference type="InterPro" id="IPR036388">
    <property type="entry name" value="WH-like_DNA-bd_sf"/>
</dbReference>
<sequence>MRGGPPLFSYSYDTHRHMTKERETRAMGSIACLSRPNTADQGQVAMGMGRAAAAGAAGLADRRLFSETSGSAKDPARVLEEVGPVAGTDAGSNGEGLSPARHTENEHPESGHAESTAERNARFERDALTFLDQMYSAALRMTRNPADAEDLVQETYAKAYASFHQFRDGTNLKAWLYRILTNTFINSYRKKQREPLRSASEEIEDWQLARAESHMSQGLRSAESQALDHLPDSDVKEALQAIPEEFRIAVYLADVEGFAYKEIADIMGTPIGTVMSRLHRGRRQLRGLLEDYARERGLVPAGAAAPNGSAASHNRKGSDS</sequence>
<evidence type="ECO:0000256" key="3">
    <source>
        <dbReference type="ARBA" id="ARBA00023082"/>
    </source>
</evidence>
<evidence type="ECO:0000313" key="10">
    <source>
        <dbReference type="EMBL" id="GAA0434629.1"/>
    </source>
</evidence>
<dbReference type="EMBL" id="BAAABX010000078">
    <property type="protein sequence ID" value="GAA0434629.1"/>
    <property type="molecule type" value="Genomic_DNA"/>
</dbReference>
<dbReference type="Gene3D" id="1.10.10.10">
    <property type="entry name" value="Winged helix-like DNA-binding domain superfamily/Winged helix DNA-binding domain"/>
    <property type="match status" value="1"/>
</dbReference>
<keyword evidence="2 6" id="KW-0805">Transcription regulation</keyword>
<dbReference type="PANTHER" id="PTHR43133:SF59">
    <property type="entry name" value="ECF RNA POLYMERASE SIGMA FACTOR SIGR"/>
    <property type="match status" value="1"/>
</dbReference>
<dbReference type="Pfam" id="PF04542">
    <property type="entry name" value="Sigma70_r2"/>
    <property type="match status" value="1"/>
</dbReference>
<dbReference type="InterPro" id="IPR013249">
    <property type="entry name" value="RNA_pol_sigma70_r4_t2"/>
</dbReference>
<accession>A0ABN0Z5T5</accession>
<evidence type="ECO:0000256" key="7">
    <source>
        <dbReference type="SAM" id="MobiDB-lite"/>
    </source>
</evidence>
<dbReference type="InterPro" id="IPR007627">
    <property type="entry name" value="RNA_pol_sigma70_r2"/>
</dbReference>
<dbReference type="NCBIfam" id="TIGR02937">
    <property type="entry name" value="sigma70-ECF"/>
    <property type="match status" value="1"/>
</dbReference>
<dbReference type="PANTHER" id="PTHR43133">
    <property type="entry name" value="RNA POLYMERASE ECF-TYPE SIGMA FACTO"/>
    <property type="match status" value="1"/>
</dbReference>
<gene>
    <name evidence="10" type="ORF">GCM10010357_65160</name>
</gene>
<evidence type="ECO:0000313" key="11">
    <source>
        <dbReference type="Proteomes" id="UP001500879"/>
    </source>
</evidence>
<comment type="similarity">
    <text evidence="1 6">Belongs to the sigma-70 factor family. ECF subfamily.</text>
</comment>
<feature type="region of interest" description="Disordered" evidence="7">
    <location>
        <begin position="83"/>
        <end position="119"/>
    </location>
</feature>
<keyword evidence="3 6" id="KW-0731">Sigma factor</keyword>
<evidence type="ECO:0000256" key="6">
    <source>
        <dbReference type="RuleBase" id="RU000716"/>
    </source>
</evidence>
<feature type="region of interest" description="Disordered" evidence="7">
    <location>
        <begin position="299"/>
        <end position="320"/>
    </location>
</feature>
<feature type="compositionally biased region" description="Basic and acidic residues" evidence="7">
    <location>
        <begin position="101"/>
        <end position="119"/>
    </location>
</feature>
<proteinExistence type="inferred from homology"/>
<dbReference type="InterPro" id="IPR039425">
    <property type="entry name" value="RNA_pol_sigma-70-like"/>
</dbReference>
<feature type="domain" description="RNA polymerase sigma-70 region 2" evidence="8">
    <location>
        <begin position="130"/>
        <end position="193"/>
    </location>
</feature>
<evidence type="ECO:0000256" key="1">
    <source>
        <dbReference type="ARBA" id="ARBA00010641"/>
    </source>
</evidence>
<feature type="domain" description="RNA polymerase sigma factor 70 region 4 type 2" evidence="9">
    <location>
        <begin position="235"/>
        <end position="285"/>
    </location>
</feature>
<dbReference type="NCBIfam" id="TIGR02947">
    <property type="entry name" value="SigH_actino"/>
    <property type="match status" value="1"/>
</dbReference>
<evidence type="ECO:0000259" key="8">
    <source>
        <dbReference type="Pfam" id="PF04542"/>
    </source>
</evidence>
<dbReference type="CDD" id="cd06171">
    <property type="entry name" value="Sigma70_r4"/>
    <property type="match status" value="1"/>
</dbReference>
<comment type="caution">
    <text evidence="10">The sequence shown here is derived from an EMBL/GenBank/DDBJ whole genome shotgun (WGS) entry which is preliminary data.</text>
</comment>
<dbReference type="Pfam" id="PF08281">
    <property type="entry name" value="Sigma70_r4_2"/>
    <property type="match status" value="1"/>
</dbReference>
<dbReference type="SUPFAM" id="SSF88946">
    <property type="entry name" value="Sigma2 domain of RNA polymerase sigma factors"/>
    <property type="match status" value="1"/>
</dbReference>
<dbReference type="InterPro" id="IPR013325">
    <property type="entry name" value="RNA_pol_sigma_r2"/>
</dbReference>
<name>A0ABN0Z5T5_9ACTN</name>
<keyword evidence="11" id="KW-1185">Reference proteome</keyword>
<evidence type="ECO:0000256" key="4">
    <source>
        <dbReference type="ARBA" id="ARBA00023125"/>
    </source>
</evidence>
<organism evidence="10 11">
    <name type="scientific">Streptomyces luteireticuli</name>
    <dbReference type="NCBI Taxonomy" id="173858"/>
    <lineage>
        <taxon>Bacteria</taxon>
        <taxon>Bacillati</taxon>
        <taxon>Actinomycetota</taxon>
        <taxon>Actinomycetes</taxon>
        <taxon>Kitasatosporales</taxon>
        <taxon>Streptomycetaceae</taxon>
        <taxon>Streptomyces</taxon>
    </lineage>
</organism>
<dbReference type="InterPro" id="IPR014293">
    <property type="entry name" value="RNA_pol_sigma70_actinobac"/>
</dbReference>
<evidence type="ECO:0000256" key="5">
    <source>
        <dbReference type="ARBA" id="ARBA00023163"/>
    </source>
</evidence>
<dbReference type="Gene3D" id="1.10.1740.10">
    <property type="match status" value="1"/>
</dbReference>
<protein>
    <recommendedName>
        <fullName evidence="6">RNA polymerase sigma factor</fullName>
    </recommendedName>
</protein>
<dbReference type="InterPro" id="IPR000838">
    <property type="entry name" value="RNA_pol_sigma70_ECF_CS"/>
</dbReference>
<evidence type="ECO:0000259" key="9">
    <source>
        <dbReference type="Pfam" id="PF08281"/>
    </source>
</evidence>
<dbReference type="InterPro" id="IPR014284">
    <property type="entry name" value="RNA_pol_sigma-70_dom"/>
</dbReference>
<dbReference type="SUPFAM" id="SSF88659">
    <property type="entry name" value="Sigma3 and sigma4 domains of RNA polymerase sigma factors"/>
    <property type="match status" value="1"/>
</dbReference>
<keyword evidence="4 6" id="KW-0238">DNA-binding</keyword>
<dbReference type="Proteomes" id="UP001500879">
    <property type="component" value="Unassembled WGS sequence"/>
</dbReference>
<reference evidence="10 11" key="1">
    <citation type="journal article" date="2019" name="Int. J. Syst. Evol. Microbiol.">
        <title>The Global Catalogue of Microorganisms (GCM) 10K type strain sequencing project: providing services to taxonomists for standard genome sequencing and annotation.</title>
        <authorList>
            <consortium name="The Broad Institute Genomics Platform"/>
            <consortium name="The Broad Institute Genome Sequencing Center for Infectious Disease"/>
            <person name="Wu L."/>
            <person name="Ma J."/>
        </authorList>
    </citation>
    <scope>NUCLEOTIDE SEQUENCE [LARGE SCALE GENOMIC DNA]</scope>
    <source>
        <strain evidence="10 11">JCM 4788</strain>
    </source>
</reference>
<keyword evidence="5 6" id="KW-0804">Transcription</keyword>
<dbReference type="PROSITE" id="PS01063">
    <property type="entry name" value="SIGMA70_ECF"/>
    <property type="match status" value="1"/>
</dbReference>
<dbReference type="InterPro" id="IPR013324">
    <property type="entry name" value="RNA_pol_sigma_r3/r4-like"/>
</dbReference>
<feature type="compositionally biased region" description="Low complexity" evidence="7">
    <location>
        <begin position="300"/>
        <end position="312"/>
    </location>
</feature>